<dbReference type="GO" id="GO:0043998">
    <property type="term" value="F:histone H2A acetyltransferase activity"/>
    <property type="evidence" value="ECO:0007669"/>
    <property type="project" value="InterPro"/>
</dbReference>
<evidence type="ECO:0000256" key="12">
    <source>
        <dbReference type="SAM" id="Phobius"/>
    </source>
</evidence>
<dbReference type="GO" id="GO:0005737">
    <property type="term" value="C:cytoplasm"/>
    <property type="evidence" value="ECO:0007669"/>
    <property type="project" value="UniProtKB-SubCell"/>
</dbReference>
<evidence type="ECO:0000256" key="7">
    <source>
        <dbReference type="ARBA" id="ARBA00022679"/>
    </source>
</evidence>
<evidence type="ECO:0000256" key="4">
    <source>
        <dbReference type="ARBA" id="ARBA00012950"/>
    </source>
</evidence>
<sequence>MHVSTTQHLLQFAFLLCDDAAAIPSHIIRCYTLWRQNLKFECVKLRFVESAVFVRTALDVIVLANEIVSSSINFLLHRKTMGQTASQFVHQLEESSDEYEVEADIEDASVAHQILIDPRSPSRDINRTPIQVKGCSVNSLKERIRNANKFSDPLSSVNEAASKAVDCEQYRYIFVRGSHLAKKYVNWIEKLPYNSRHYDSATAEHCRQLHNLSSRVIVVKTLDDQPVAYCRFHFVVDNDFAVLHLYEIYVEKSSRRKHIGSKLLSIVSMIAERTNMDKVIVKLPPANAGILSFFSKNNFFVEALPDGGEYSSSILENDVRGNSIRTLLRISDIVYSSDRAVYCTHIADSIDDSHPRNKRQFYYDGYYGAYAGYTAYRVIGIIIGIVLLCICCFLPCICVAGIWFAGWFGIRNREKRSREQNSETPPRVVIQNTAPSSFIPSRESYDTQEHNRDGRSDEMFYQVRESDRYFDSDNIGRKYDRYERRKTSRL</sequence>
<evidence type="ECO:0000256" key="3">
    <source>
        <dbReference type="ARBA" id="ARBA00008870"/>
    </source>
</evidence>
<keyword evidence="12" id="KW-0812">Transmembrane</keyword>
<evidence type="ECO:0000259" key="14">
    <source>
        <dbReference type="PROSITE" id="PS51186"/>
    </source>
</evidence>
<dbReference type="Pfam" id="PF00583">
    <property type="entry name" value="Acetyltransf_1"/>
    <property type="match status" value="1"/>
</dbReference>
<feature type="domain" description="N-acetyltransferase" evidence="14">
    <location>
        <begin position="168"/>
        <end position="331"/>
    </location>
</feature>
<dbReference type="CDD" id="cd04301">
    <property type="entry name" value="NAT_SF"/>
    <property type="match status" value="1"/>
</dbReference>
<protein>
    <recommendedName>
        <fullName evidence="5">N-alpha-acetyltransferase 40</fullName>
        <ecNumber evidence="4">2.3.1.257</ecNumber>
    </recommendedName>
</protein>
<evidence type="ECO:0000256" key="11">
    <source>
        <dbReference type="ARBA" id="ARBA00049524"/>
    </source>
</evidence>
<keyword evidence="15" id="KW-1185">Reference proteome</keyword>
<reference evidence="16" key="1">
    <citation type="submission" date="2017-02" db="UniProtKB">
        <authorList>
            <consortium name="WormBaseParasite"/>
        </authorList>
    </citation>
    <scope>IDENTIFICATION</scope>
</reference>
<feature type="signal peptide" evidence="13">
    <location>
        <begin position="1"/>
        <end position="22"/>
    </location>
</feature>
<evidence type="ECO:0000313" key="16">
    <source>
        <dbReference type="WBParaSite" id="SMUV_0000926901-mRNA-1"/>
    </source>
</evidence>
<keyword evidence="6" id="KW-0963">Cytoplasm</keyword>
<dbReference type="Proteomes" id="UP000046393">
    <property type="component" value="Unplaced"/>
</dbReference>
<keyword evidence="13" id="KW-0732">Signal</keyword>
<dbReference type="WBParaSite" id="SMUV_0000926901-mRNA-1">
    <property type="protein sequence ID" value="SMUV_0000926901-mRNA-1"/>
    <property type="gene ID" value="SMUV_0000926901"/>
</dbReference>
<dbReference type="GO" id="GO:0010485">
    <property type="term" value="F:histone H4 acetyltransferase activity"/>
    <property type="evidence" value="ECO:0007669"/>
    <property type="project" value="InterPro"/>
</dbReference>
<evidence type="ECO:0000313" key="15">
    <source>
        <dbReference type="Proteomes" id="UP000046393"/>
    </source>
</evidence>
<dbReference type="SUPFAM" id="SSF55729">
    <property type="entry name" value="Acyl-CoA N-acyltransferases (Nat)"/>
    <property type="match status" value="1"/>
</dbReference>
<dbReference type="PANTHER" id="PTHR20531:SF1">
    <property type="entry name" value="N-ALPHA-ACETYLTRANSFERASE 40"/>
    <property type="match status" value="1"/>
</dbReference>
<evidence type="ECO:0000256" key="8">
    <source>
        <dbReference type="ARBA" id="ARBA00023242"/>
    </source>
</evidence>
<dbReference type="InterPro" id="IPR000182">
    <property type="entry name" value="GNAT_dom"/>
</dbReference>
<keyword evidence="7" id="KW-0808">Transferase</keyword>
<evidence type="ECO:0000256" key="2">
    <source>
        <dbReference type="ARBA" id="ARBA00004496"/>
    </source>
</evidence>
<comment type="catalytic activity">
    <reaction evidence="11">
        <text>N-terminal L-seryl-[histone H4] + acetyl-CoA = N-terminal N(alpha)-acetyl-L-seryl-[histone H4] + CoA + H(+)</text>
        <dbReference type="Rhea" id="RHEA:50596"/>
        <dbReference type="Rhea" id="RHEA-COMP:12740"/>
        <dbReference type="Rhea" id="RHEA-COMP:12743"/>
        <dbReference type="ChEBI" id="CHEBI:15378"/>
        <dbReference type="ChEBI" id="CHEBI:57287"/>
        <dbReference type="ChEBI" id="CHEBI:57288"/>
        <dbReference type="ChEBI" id="CHEBI:64738"/>
        <dbReference type="ChEBI" id="CHEBI:83690"/>
        <dbReference type="EC" id="2.3.1.257"/>
    </reaction>
</comment>
<dbReference type="Gene3D" id="3.40.630.30">
    <property type="match status" value="1"/>
</dbReference>
<dbReference type="GO" id="GO:0005634">
    <property type="term" value="C:nucleus"/>
    <property type="evidence" value="ECO:0007669"/>
    <property type="project" value="UniProtKB-SubCell"/>
</dbReference>
<accession>A0A0N5AWG9</accession>
<dbReference type="GO" id="GO:1990189">
    <property type="term" value="F:protein N-terminal-serine acetyltransferase activity"/>
    <property type="evidence" value="ECO:0007669"/>
    <property type="project" value="UniProtKB-EC"/>
</dbReference>
<feature type="transmembrane region" description="Helical" evidence="12">
    <location>
        <begin position="378"/>
        <end position="408"/>
    </location>
</feature>
<keyword evidence="9" id="KW-0012">Acyltransferase</keyword>
<comment type="subcellular location">
    <subcellularLocation>
        <location evidence="2">Cytoplasm</location>
    </subcellularLocation>
    <subcellularLocation>
        <location evidence="1">Nucleus</location>
    </subcellularLocation>
</comment>
<dbReference type="PROSITE" id="PS51186">
    <property type="entry name" value="GNAT"/>
    <property type="match status" value="1"/>
</dbReference>
<comment type="catalytic activity">
    <reaction evidence="10">
        <text>N-terminal L-seryl-[histone H2A] + acetyl-CoA = N-terminal N(alpha)-acetyl-L-seryl-[histone H2A] + CoA + H(+)</text>
        <dbReference type="Rhea" id="RHEA:50600"/>
        <dbReference type="Rhea" id="RHEA-COMP:12742"/>
        <dbReference type="Rhea" id="RHEA-COMP:12744"/>
        <dbReference type="ChEBI" id="CHEBI:15378"/>
        <dbReference type="ChEBI" id="CHEBI:57287"/>
        <dbReference type="ChEBI" id="CHEBI:57288"/>
        <dbReference type="ChEBI" id="CHEBI:64738"/>
        <dbReference type="ChEBI" id="CHEBI:83690"/>
        <dbReference type="EC" id="2.3.1.257"/>
    </reaction>
</comment>
<keyword evidence="12" id="KW-0472">Membrane</keyword>
<organism evidence="15 16">
    <name type="scientific">Syphacia muris</name>
    <dbReference type="NCBI Taxonomy" id="451379"/>
    <lineage>
        <taxon>Eukaryota</taxon>
        <taxon>Metazoa</taxon>
        <taxon>Ecdysozoa</taxon>
        <taxon>Nematoda</taxon>
        <taxon>Chromadorea</taxon>
        <taxon>Rhabditida</taxon>
        <taxon>Spirurina</taxon>
        <taxon>Oxyuridomorpha</taxon>
        <taxon>Oxyuroidea</taxon>
        <taxon>Oxyuridae</taxon>
        <taxon>Syphacia</taxon>
    </lineage>
</organism>
<dbReference type="InterPro" id="IPR039949">
    <property type="entry name" value="NAA40"/>
</dbReference>
<keyword evidence="12" id="KW-1133">Transmembrane helix</keyword>
<dbReference type="EC" id="2.3.1.257" evidence="4"/>
<evidence type="ECO:0000256" key="5">
    <source>
        <dbReference type="ARBA" id="ARBA00015043"/>
    </source>
</evidence>
<evidence type="ECO:0000256" key="1">
    <source>
        <dbReference type="ARBA" id="ARBA00004123"/>
    </source>
</evidence>
<dbReference type="AlphaFoldDB" id="A0A0N5AWG9"/>
<evidence type="ECO:0000256" key="6">
    <source>
        <dbReference type="ARBA" id="ARBA00022490"/>
    </source>
</evidence>
<feature type="chain" id="PRO_5005893505" description="N-alpha-acetyltransferase 40" evidence="13">
    <location>
        <begin position="23"/>
        <end position="490"/>
    </location>
</feature>
<name>A0A0N5AWG9_9BILA</name>
<evidence type="ECO:0000256" key="10">
    <source>
        <dbReference type="ARBA" id="ARBA00047821"/>
    </source>
</evidence>
<dbReference type="InterPro" id="IPR016181">
    <property type="entry name" value="Acyl_CoA_acyltransferase"/>
</dbReference>
<evidence type="ECO:0000256" key="9">
    <source>
        <dbReference type="ARBA" id="ARBA00023315"/>
    </source>
</evidence>
<evidence type="ECO:0000256" key="13">
    <source>
        <dbReference type="SAM" id="SignalP"/>
    </source>
</evidence>
<comment type="similarity">
    <text evidence="3">Belongs to the acetyltransferase family. NAA40 subfamily.</text>
</comment>
<keyword evidence="8" id="KW-0539">Nucleus</keyword>
<dbReference type="PANTHER" id="PTHR20531">
    <property type="entry name" value="N-ALPHA-ACETYLTRANSFERASE 40"/>
    <property type="match status" value="1"/>
</dbReference>
<proteinExistence type="inferred from homology"/>